<proteinExistence type="predicted"/>
<dbReference type="Proteomes" id="UP001238450">
    <property type="component" value="Unassembled WGS sequence"/>
</dbReference>
<protein>
    <submittedName>
        <fullName evidence="1">Uncharacterized protein</fullName>
    </submittedName>
</protein>
<dbReference type="EMBL" id="JAUSUV010000001">
    <property type="protein sequence ID" value="MDQ0416007.1"/>
    <property type="molecule type" value="Genomic_DNA"/>
</dbReference>
<evidence type="ECO:0000313" key="1">
    <source>
        <dbReference type="EMBL" id="MDQ0416007.1"/>
    </source>
</evidence>
<comment type="caution">
    <text evidence="1">The sequence shown here is derived from an EMBL/GenBank/DDBJ whole genome shotgun (WGS) entry which is preliminary data.</text>
</comment>
<keyword evidence="2" id="KW-1185">Reference proteome</keyword>
<dbReference type="RefSeq" id="WP_307250060.1">
    <property type="nucleotide sequence ID" value="NZ_JAUSUV010000001.1"/>
</dbReference>
<name>A0AAJ1WNY8_9BACL</name>
<accession>A0AAJ1WNY8</accession>
<gene>
    <name evidence="1" type="ORF">J2Z48_000165</name>
</gene>
<evidence type="ECO:0000313" key="2">
    <source>
        <dbReference type="Proteomes" id="UP001238450"/>
    </source>
</evidence>
<organism evidence="1 2">
    <name type="scientific">Croceifilum oryzae</name>
    <dbReference type="NCBI Taxonomy" id="1553429"/>
    <lineage>
        <taxon>Bacteria</taxon>
        <taxon>Bacillati</taxon>
        <taxon>Bacillota</taxon>
        <taxon>Bacilli</taxon>
        <taxon>Bacillales</taxon>
        <taxon>Thermoactinomycetaceae</taxon>
        <taxon>Croceifilum</taxon>
    </lineage>
</organism>
<dbReference type="AlphaFoldDB" id="A0AAJ1WNY8"/>
<sequence>MCNDKEIPEEFGTLVPLHRETGLIRENPLEYNSWIATSDQISLTEMLEIQLINVTAPTGFC</sequence>
<reference evidence="1 2" key="1">
    <citation type="submission" date="2023-07" db="EMBL/GenBank/DDBJ databases">
        <title>Genomic Encyclopedia of Type Strains, Phase IV (KMG-IV): sequencing the most valuable type-strain genomes for metagenomic binning, comparative biology and taxonomic classification.</title>
        <authorList>
            <person name="Goeker M."/>
        </authorList>
    </citation>
    <scope>NUCLEOTIDE SEQUENCE [LARGE SCALE GENOMIC DNA]</scope>
    <source>
        <strain evidence="1 2">DSM 46876</strain>
    </source>
</reference>